<dbReference type="CDD" id="cd07061">
    <property type="entry name" value="HP_HAP_like"/>
    <property type="match status" value="1"/>
</dbReference>
<feature type="disulfide bond" evidence="17">
    <location>
        <begin position="51"/>
        <end position="384"/>
    </location>
</feature>
<gene>
    <name evidence="20" type="primary">LOC113397819</name>
</gene>
<keyword evidence="6" id="KW-1003">Cell membrane</keyword>
<dbReference type="OMA" id="TGEMDAK"/>
<evidence type="ECO:0000256" key="10">
    <source>
        <dbReference type="ARBA" id="ARBA00023180"/>
    </source>
</evidence>
<dbReference type="GO" id="GO:0003993">
    <property type="term" value="F:acid phosphatase activity"/>
    <property type="evidence" value="ECO:0007669"/>
    <property type="project" value="TreeGrafter"/>
</dbReference>
<dbReference type="AlphaFoldDB" id="A0A8B8I6W8"/>
<dbReference type="GO" id="GO:0052745">
    <property type="term" value="F:inositol phosphate phosphatase activity"/>
    <property type="evidence" value="ECO:0007669"/>
    <property type="project" value="TreeGrafter"/>
</dbReference>
<dbReference type="GO" id="GO:0034417">
    <property type="term" value="F:bisphosphoglycerate 3-phosphatase activity"/>
    <property type="evidence" value="ECO:0007669"/>
    <property type="project" value="UniProtKB-EC"/>
</dbReference>
<dbReference type="Gene3D" id="3.40.50.1240">
    <property type="entry name" value="Phosphoglycerate mutase-like"/>
    <property type="match status" value="1"/>
</dbReference>
<sequence>MDVTIVLLTLVSFVTCKDCYWNARCPYQLFSSKTPYESVRGDLRDENMPNCQPISLWSLHRHGNRNPNTQVTEEINELQKKIISEISLAYENNRTQLTNCFQDIEDLLHWSWNTTLETSPSYLTGIGYEEIFDIGKRVRQKFETLLSGTSDKFYFRPTNEQRTITSAIAFVHGLTYGTKANLTGSIDGASEEDNVIRPYESCAKYQEDVKKGQTLVDQLALYDSSPEVLAVRDRVQRHLGIHYQVTVADTYNLYELCRFHRSWSPKLRSPWCSFFSNEDLEVMEYRDDVRHYYRNGHGSEINVNLGAAPLKDLYENFENATLNRGKNIVSYFTHDTMFEMVISALGLYKDTEPLQGASRNANRLWRTSEIAAFSTNLIAVLFKCQEQGDEIYRVQFLLNEKLTTLCPEAGCTWKQFVDKFQIFKNTNFEFCLNKKYLFKPNTNRGVNISIMSFLMLLPILIIV</sequence>
<evidence type="ECO:0000256" key="18">
    <source>
        <dbReference type="SAM" id="SignalP"/>
    </source>
</evidence>
<feature type="disulfide bond" evidence="17">
    <location>
        <begin position="406"/>
        <end position="411"/>
    </location>
</feature>
<evidence type="ECO:0000256" key="16">
    <source>
        <dbReference type="PIRSR" id="PIRSR000894-1"/>
    </source>
</evidence>
<dbReference type="GO" id="GO:0005886">
    <property type="term" value="C:plasma membrane"/>
    <property type="evidence" value="ECO:0007669"/>
    <property type="project" value="UniProtKB-SubCell"/>
</dbReference>
<comment type="catalytic activity">
    <reaction evidence="15">
        <text>(2R)-2,3-bisphosphoglycerate + H2O = (2R)-2-phosphoglycerate + phosphate</text>
        <dbReference type="Rhea" id="RHEA:27381"/>
        <dbReference type="ChEBI" id="CHEBI:15377"/>
        <dbReference type="ChEBI" id="CHEBI:43474"/>
        <dbReference type="ChEBI" id="CHEBI:58248"/>
        <dbReference type="ChEBI" id="CHEBI:58289"/>
        <dbReference type="EC" id="3.1.3.80"/>
    </reaction>
    <physiologicalReaction direction="left-to-right" evidence="15">
        <dbReference type="Rhea" id="RHEA:27382"/>
    </physiologicalReaction>
</comment>
<dbReference type="EC" id="3.1.3.80" evidence="3"/>
<evidence type="ECO:0000256" key="5">
    <source>
        <dbReference type="ARBA" id="ARBA00018097"/>
    </source>
</evidence>
<dbReference type="SUPFAM" id="SSF53254">
    <property type="entry name" value="Phosphoglycerate mutase-like"/>
    <property type="match status" value="1"/>
</dbReference>
<dbReference type="Proteomes" id="UP001652626">
    <property type="component" value="Chromosome 13"/>
</dbReference>
<evidence type="ECO:0000256" key="6">
    <source>
        <dbReference type="ARBA" id="ARBA00022475"/>
    </source>
</evidence>
<comment type="similarity">
    <text evidence="2">Belongs to the histidine acid phosphatase family. MINPP1 subfamily.</text>
</comment>
<keyword evidence="10" id="KW-0325">Glycoprotein</keyword>
<evidence type="ECO:0000256" key="14">
    <source>
        <dbReference type="ARBA" id="ARBA00043691"/>
    </source>
</evidence>
<evidence type="ECO:0000256" key="7">
    <source>
        <dbReference type="ARBA" id="ARBA00022729"/>
    </source>
</evidence>
<evidence type="ECO:0000313" key="20">
    <source>
        <dbReference type="RefSeq" id="XP_026492122.2"/>
    </source>
</evidence>
<comment type="subcellular location">
    <subcellularLocation>
        <location evidence="1">Cell membrane</location>
    </subcellularLocation>
</comment>
<accession>A0A8B8I6W8</accession>
<evidence type="ECO:0000256" key="9">
    <source>
        <dbReference type="ARBA" id="ARBA00023136"/>
    </source>
</evidence>
<feature type="chain" id="PRO_5046292746" description="Multiple inositol polyphosphate phosphatase 1" evidence="18">
    <location>
        <begin position="17"/>
        <end position="463"/>
    </location>
</feature>
<dbReference type="InterPro" id="IPR029033">
    <property type="entry name" value="His_PPase_superfam"/>
</dbReference>
<evidence type="ECO:0000256" key="11">
    <source>
        <dbReference type="ARBA" id="ARBA00031642"/>
    </source>
</evidence>
<dbReference type="InterPro" id="IPR016274">
    <property type="entry name" value="Histidine_acid_Pase_euk"/>
</dbReference>
<dbReference type="InterPro" id="IPR000560">
    <property type="entry name" value="His_Pase_clade-2"/>
</dbReference>
<evidence type="ECO:0000256" key="1">
    <source>
        <dbReference type="ARBA" id="ARBA00004236"/>
    </source>
</evidence>
<protein>
    <recommendedName>
        <fullName evidence="5">Multiple inositol polyphosphate phosphatase 1</fullName>
        <ecNumber evidence="4">3.1.3.62</ecNumber>
        <ecNumber evidence="3">3.1.3.80</ecNumber>
    </recommendedName>
    <alternativeName>
        <fullName evidence="11">2,3-bisphosphoglycerate 3-phosphatase</fullName>
    </alternativeName>
</protein>
<dbReference type="Pfam" id="PF00328">
    <property type="entry name" value="His_Phos_2"/>
    <property type="match status" value="1"/>
</dbReference>
<evidence type="ECO:0000313" key="19">
    <source>
        <dbReference type="Proteomes" id="UP001652626"/>
    </source>
</evidence>
<feature type="disulfide bond" evidence="17">
    <location>
        <begin position="257"/>
        <end position="272"/>
    </location>
</feature>
<organism evidence="19 20">
    <name type="scientific">Vanessa tameamea</name>
    <name type="common">Kamehameha butterfly</name>
    <dbReference type="NCBI Taxonomy" id="334116"/>
    <lineage>
        <taxon>Eukaryota</taxon>
        <taxon>Metazoa</taxon>
        <taxon>Ecdysozoa</taxon>
        <taxon>Arthropoda</taxon>
        <taxon>Hexapoda</taxon>
        <taxon>Insecta</taxon>
        <taxon>Pterygota</taxon>
        <taxon>Neoptera</taxon>
        <taxon>Endopterygota</taxon>
        <taxon>Lepidoptera</taxon>
        <taxon>Glossata</taxon>
        <taxon>Ditrysia</taxon>
        <taxon>Papilionoidea</taxon>
        <taxon>Nymphalidae</taxon>
        <taxon>Nymphalinae</taxon>
        <taxon>Vanessa</taxon>
    </lineage>
</organism>
<evidence type="ECO:0000256" key="15">
    <source>
        <dbReference type="ARBA" id="ARBA00043832"/>
    </source>
</evidence>
<keyword evidence="9" id="KW-0472">Membrane</keyword>
<evidence type="ECO:0000256" key="13">
    <source>
        <dbReference type="ARBA" id="ARBA00043671"/>
    </source>
</evidence>
<evidence type="ECO:0000256" key="8">
    <source>
        <dbReference type="ARBA" id="ARBA00022801"/>
    </source>
</evidence>
<dbReference type="OrthoDB" id="6509975at2759"/>
<dbReference type="EC" id="3.1.3.62" evidence="4"/>
<evidence type="ECO:0000256" key="3">
    <source>
        <dbReference type="ARBA" id="ARBA00012976"/>
    </source>
</evidence>
<keyword evidence="17" id="KW-1015">Disulfide bond</keyword>
<feature type="active site" description="Nucleophile" evidence="16">
    <location>
        <position position="62"/>
    </location>
</feature>
<name>A0A8B8I6W8_VANTA</name>
<evidence type="ECO:0000256" key="4">
    <source>
        <dbReference type="ARBA" id="ARBA00013040"/>
    </source>
</evidence>
<keyword evidence="8" id="KW-0378">Hydrolase</keyword>
<reference evidence="20" key="1">
    <citation type="submission" date="2025-08" db="UniProtKB">
        <authorList>
            <consortium name="RefSeq"/>
        </authorList>
    </citation>
    <scope>IDENTIFICATION</scope>
    <source>
        <tissue evidence="20">Whole body</tissue>
    </source>
</reference>
<keyword evidence="19" id="KW-1185">Reference proteome</keyword>
<proteinExistence type="inferred from homology"/>
<feature type="active site" description="Proton donor" evidence="16">
    <location>
        <position position="335"/>
    </location>
</feature>
<evidence type="ECO:0000256" key="2">
    <source>
        <dbReference type="ARBA" id="ARBA00008422"/>
    </source>
</evidence>
<keyword evidence="7 18" id="KW-0732">Signal</keyword>
<evidence type="ECO:0000256" key="12">
    <source>
        <dbReference type="ARBA" id="ARBA00043668"/>
    </source>
</evidence>
<comment type="catalytic activity">
    <reaction evidence="12">
        <text>1D-myo-inositol 1,2,5,6-tetrakisphosphate + H2O = 1D-myo-inositol 1,2,6-trisphosphate + phosphate</text>
        <dbReference type="Rhea" id="RHEA:77119"/>
        <dbReference type="ChEBI" id="CHEBI:15377"/>
        <dbReference type="ChEBI" id="CHEBI:43474"/>
        <dbReference type="ChEBI" id="CHEBI:195535"/>
        <dbReference type="ChEBI" id="CHEBI:195537"/>
        <dbReference type="EC" id="3.1.3.62"/>
    </reaction>
    <physiologicalReaction direction="left-to-right" evidence="12">
        <dbReference type="Rhea" id="RHEA:77120"/>
    </physiologicalReaction>
</comment>
<dbReference type="PANTHER" id="PTHR20963:SF8">
    <property type="entry name" value="MULTIPLE INOSITOL POLYPHOSPHATE PHOSPHATASE 1"/>
    <property type="match status" value="1"/>
</dbReference>
<comment type="catalytic activity">
    <reaction evidence="14">
        <text>1D-myo-inositol hexakisphosphate + H2O = 1D-myo-inositol 1,2,4,5,6-pentakisphosphate + phosphate</text>
        <dbReference type="Rhea" id="RHEA:16989"/>
        <dbReference type="ChEBI" id="CHEBI:15377"/>
        <dbReference type="ChEBI" id="CHEBI:43474"/>
        <dbReference type="ChEBI" id="CHEBI:57798"/>
        <dbReference type="ChEBI" id="CHEBI:58130"/>
        <dbReference type="EC" id="3.1.3.62"/>
    </reaction>
    <physiologicalReaction direction="left-to-right" evidence="14">
        <dbReference type="Rhea" id="RHEA:16990"/>
    </physiologicalReaction>
</comment>
<dbReference type="RefSeq" id="XP_026492122.2">
    <property type="nucleotide sequence ID" value="XM_026636337.2"/>
</dbReference>
<dbReference type="PIRSF" id="PIRSF000894">
    <property type="entry name" value="Acid_phosphatase"/>
    <property type="match status" value="1"/>
</dbReference>
<evidence type="ECO:0000256" key="17">
    <source>
        <dbReference type="PIRSR" id="PIRSR000894-2"/>
    </source>
</evidence>
<dbReference type="PANTHER" id="PTHR20963">
    <property type="entry name" value="MULTIPLE INOSITOL POLYPHOSPHATE PHOSPHATASE-RELATED"/>
    <property type="match status" value="1"/>
</dbReference>
<feature type="signal peptide" evidence="18">
    <location>
        <begin position="1"/>
        <end position="16"/>
    </location>
</feature>
<feature type="disulfide bond" evidence="17">
    <location>
        <begin position="202"/>
        <end position="431"/>
    </location>
</feature>
<dbReference type="GeneID" id="113397819"/>
<comment type="catalytic activity">
    <reaction evidence="13">
        <text>1D-myo-inositol 1,2,4,5,6-pentakisphosphate + H2O = 1D-myo-inositol 1,2,5,6-tetrakisphosphate + phosphate</text>
        <dbReference type="Rhea" id="RHEA:77115"/>
        <dbReference type="ChEBI" id="CHEBI:15377"/>
        <dbReference type="ChEBI" id="CHEBI:43474"/>
        <dbReference type="ChEBI" id="CHEBI:57798"/>
        <dbReference type="ChEBI" id="CHEBI:195535"/>
        <dbReference type="EC" id="3.1.3.62"/>
    </reaction>
    <physiologicalReaction direction="left-to-right" evidence="13">
        <dbReference type="Rhea" id="RHEA:77116"/>
    </physiologicalReaction>
</comment>